<organism evidence="2 3">
    <name type="scientific">Roseofilum casamattae BLCC-M143</name>
    <dbReference type="NCBI Taxonomy" id="3022442"/>
    <lineage>
        <taxon>Bacteria</taxon>
        <taxon>Bacillati</taxon>
        <taxon>Cyanobacteriota</taxon>
        <taxon>Cyanophyceae</taxon>
        <taxon>Desertifilales</taxon>
        <taxon>Desertifilaceae</taxon>
        <taxon>Roseofilum</taxon>
        <taxon>Roseofilum casamattae</taxon>
    </lineage>
</organism>
<dbReference type="RefSeq" id="WP_283758977.1">
    <property type="nucleotide sequence ID" value="NZ_JAQOSQ010000014.1"/>
</dbReference>
<gene>
    <name evidence="2" type="ORF">PMH09_14155</name>
</gene>
<dbReference type="EMBL" id="JAQOSQ010000014">
    <property type="protein sequence ID" value="MDJ1184324.1"/>
    <property type="molecule type" value="Genomic_DNA"/>
</dbReference>
<reference evidence="2 3" key="1">
    <citation type="submission" date="2023-01" db="EMBL/GenBank/DDBJ databases">
        <title>Novel diversity within Roseofilum (Cyanobacteria; Desertifilaceae) from marine benthic mats with descriptions of four novel species.</title>
        <authorList>
            <person name="Wang Y."/>
            <person name="Berthold D.E."/>
            <person name="Hu J."/>
            <person name="Lefler F.W."/>
            <person name="Laughinghouse H.D. IV."/>
        </authorList>
    </citation>
    <scope>NUCLEOTIDE SEQUENCE [LARGE SCALE GENOMIC DNA]</scope>
    <source>
        <strain evidence="2 3">BLCC-M143</strain>
    </source>
</reference>
<dbReference type="Proteomes" id="UP001232992">
    <property type="component" value="Unassembled WGS sequence"/>
</dbReference>
<keyword evidence="3" id="KW-1185">Reference proteome</keyword>
<dbReference type="SUPFAM" id="SSF50199">
    <property type="entry name" value="Staphylococcal nuclease"/>
    <property type="match status" value="1"/>
</dbReference>
<evidence type="ECO:0000313" key="2">
    <source>
        <dbReference type="EMBL" id="MDJ1184324.1"/>
    </source>
</evidence>
<name>A0ABT7C0Q8_9CYAN</name>
<comment type="caution">
    <text evidence="2">The sequence shown here is derived from an EMBL/GenBank/DDBJ whole genome shotgun (WGS) entry which is preliminary data.</text>
</comment>
<dbReference type="InterPro" id="IPR016071">
    <property type="entry name" value="Staphylococal_nuclease_OB-fold"/>
</dbReference>
<proteinExistence type="predicted"/>
<accession>A0ABT7C0Q8</accession>
<protein>
    <submittedName>
        <fullName evidence="2">Thermonuclease family protein</fullName>
    </submittedName>
</protein>
<dbReference type="Pfam" id="PF00565">
    <property type="entry name" value="SNase"/>
    <property type="match status" value="1"/>
</dbReference>
<dbReference type="InterPro" id="IPR035437">
    <property type="entry name" value="SNase_OB-fold_sf"/>
</dbReference>
<sequence>MTRDKPIEGTEEEIHLNSQMTMDGMAWHYERYSGNCPNQMAIADGEAIAKGQSVGIWNTANPVTPWEWWKSN</sequence>
<feature type="domain" description="TNase-like" evidence="1">
    <location>
        <begin position="13"/>
        <end position="58"/>
    </location>
</feature>
<evidence type="ECO:0000259" key="1">
    <source>
        <dbReference type="Pfam" id="PF00565"/>
    </source>
</evidence>
<evidence type="ECO:0000313" key="3">
    <source>
        <dbReference type="Proteomes" id="UP001232992"/>
    </source>
</evidence>
<dbReference type="Gene3D" id="2.40.50.90">
    <property type="match status" value="1"/>
</dbReference>